<keyword evidence="1" id="KW-0732">Signal</keyword>
<sequence>MNMLIIISLVLSIGVLIFVEGKGPRGGPSPHQLMNVFPECKSFGEAMMSKFKEQMRSGKISPQLCRDEECFKTALQTVRCSVSEEPSEECVTRYSAVEPSSMQRMNSFVVAALVCVLTALTLAEGRRPPPRGPNPGVKALIPACLPFSNAVDERIAEMHDEFSGPRDCTDDNIETIRATINENDETLETSAKQECIRRDVNKVRCGLKEKPSQECIDQIVSFLQDDTCTE</sequence>
<feature type="signal peptide" evidence="1">
    <location>
        <begin position="1"/>
        <end position="21"/>
    </location>
</feature>
<proteinExistence type="predicted"/>
<accession>A0A8X6FKL0</accession>
<name>A0A8X6FKL0_TRICU</name>
<protein>
    <submittedName>
        <fullName evidence="2">Uncharacterized protein</fullName>
    </submittedName>
</protein>
<comment type="caution">
    <text evidence="2">The sequence shown here is derived from an EMBL/GenBank/DDBJ whole genome shotgun (WGS) entry which is preliminary data.</text>
</comment>
<dbReference type="EMBL" id="BMAO01002652">
    <property type="protein sequence ID" value="GFQ82227.1"/>
    <property type="molecule type" value="Genomic_DNA"/>
</dbReference>
<keyword evidence="3" id="KW-1185">Reference proteome</keyword>
<evidence type="ECO:0000313" key="3">
    <source>
        <dbReference type="Proteomes" id="UP000887116"/>
    </source>
</evidence>
<evidence type="ECO:0000313" key="2">
    <source>
        <dbReference type="EMBL" id="GFQ82227.1"/>
    </source>
</evidence>
<dbReference type="AlphaFoldDB" id="A0A8X6FKL0"/>
<evidence type="ECO:0000256" key="1">
    <source>
        <dbReference type="SAM" id="SignalP"/>
    </source>
</evidence>
<dbReference type="OrthoDB" id="6436974at2759"/>
<organism evidence="2 3">
    <name type="scientific">Trichonephila clavata</name>
    <name type="common">Joro spider</name>
    <name type="synonym">Nephila clavata</name>
    <dbReference type="NCBI Taxonomy" id="2740835"/>
    <lineage>
        <taxon>Eukaryota</taxon>
        <taxon>Metazoa</taxon>
        <taxon>Ecdysozoa</taxon>
        <taxon>Arthropoda</taxon>
        <taxon>Chelicerata</taxon>
        <taxon>Arachnida</taxon>
        <taxon>Araneae</taxon>
        <taxon>Araneomorphae</taxon>
        <taxon>Entelegynae</taxon>
        <taxon>Araneoidea</taxon>
        <taxon>Nephilidae</taxon>
        <taxon>Trichonephila</taxon>
    </lineage>
</organism>
<dbReference type="Proteomes" id="UP000887116">
    <property type="component" value="Unassembled WGS sequence"/>
</dbReference>
<reference evidence="2" key="1">
    <citation type="submission" date="2020-07" db="EMBL/GenBank/DDBJ databases">
        <title>Multicomponent nature underlies the extraordinary mechanical properties of spider dragline silk.</title>
        <authorList>
            <person name="Kono N."/>
            <person name="Nakamura H."/>
            <person name="Mori M."/>
            <person name="Yoshida Y."/>
            <person name="Ohtoshi R."/>
            <person name="Malay A.D."/>
            <person name="Moran D.A.P."/>
            <person name="Tomita M."/>
            <person name="Numata K."/>
            <person name="Arakawa K."/>
        </authorList>
    </citation>
    <scope>NUCLEOTIDE SEQUENCE</scope>
</reference>
<gene>
    <name evidence="2" type="primary">NCL1_10905</name>
    <name evidence="2" type="ORF">TNCT_105271</name>
</gene>
<feature type="chain" id="PRO_5036491782" evidence="1">
    <location>
        <begin position="22"/>
        <end position="230"/>
    </location>
</feature>